<organism evidence="1 2">
    <name type="scientific">Paenacidovorax caeni</name>
    <dbReference type="NCBI Taxonomy" id="343013"/>
    <lineage>
        <taxon>Bacteria</taxon>
        <taxon>Pseudomonadati</taxon>
        <taxon>Pseudomonadota</taxon>
        <taxon>Betaproteobacteria</taxon>
        <taxon>Burkholderiales</taxon>
        <taxon>Comamonadaceae</taxon>
        <taxon>Paenacidovorax</taxon>
    </lineage>
</organism>
<keyword evidence="2" id="KW-1185">Reference proteome</keyword>
<evidence type="ECO:0000313" key="2">
    <source>
        <dbReference type="Proteomes" id="UP000183656"/>
    </source>
</evidence>
<evidence type="ECO:0000313" key="1">
    <source>
        <dbReference type="EMBL" id="SFU79130.1"/>
    </source>
</evidence>
<evidence type="ECO:0008006" key="3">
    <source>
        <dbReference type="Google" id="ProtNLM"/>
    </source>
</evidence>
<dbReference type="Proteomes" id="UP000183656">
    <property type="component" value="Unassembled WGS sequence"/>
</dbReference>
<protein>
    <recommendedName>
        <fullName evidence="3">Flagellar biosynthesis protein FlhG</fullName>
    </recommendedName>
</protein>
<accession>A0A1I7J1U9</accession>
<proteinExistence type="predicted"/>
<sequence>MLERGMHQGMGLLHRAPAEALRFAAVGSAPDALGLQVLWLLCEQLQRLGYPTIVLDGCAVESTHAPGLEQLLEQDSWRAPPGPLHGDGACVAVLPAARGLLRLPDTAPLAPLHPMFRAYALVLLHAPVHQLAELLPQHTSVPLILTTPGTTGTQQAYRHIKQLAVQAGLSSQVCALVRGDSPAQQRQARTQIATLQRCAADYLGLAQQGLVVDADNPQDLQRMALQLLENAGTIEEAVAMPPLYASLAPATAPFVRSH</sequence>
<dbReference type="RefSeq" id="WP_054257332.1">
    <property type="nucleotide sequence ID" value="NZ_CYIG01000036.1"/>
</dbReference>
<name>A0A1I7J1U9_9BURK</name>
<reference evidence="1 2" key="1">
    <citation type="submission" date="2016-10" db="EMBL/GenBank/DDBJ databases">
        <authorList>
            <person name="de Groot N.N."/>
        </authorList>
    </citation>
    <scope>NUCLEOTIDE SEQUENCE [LARGE SCALE GENOMIC DNA]</scope>
    <source>
        <strain evidence="1 2">R-24608</strain>
    </source>
</reference>
<gene>
    <name evidence="1" type="ORF">SAMN04489707_102151</name>
</gene>
<dbReference type="EMBL" id="FPBX01000021">
    <property type="protein sequence ID" value="SFU79130.1"/>
    <property type="molecule type" value="Genomic_DNA"/>
</dbReference>
<dbReference type="OrthoDB" id="8912320at2"/>
<dbReference type="STRING" id="343013.SAMN04489707_102151"/>
<dbReference type="AlphaFoldDB" id="A0A1I7J1U9"/>